<feature type="transmembrane region" description="Helical" evidence="11">
    <location>
        <begin position="168"/>
        <end position="189"/>
    </location>
</feature>
<feature type="domain" description="MrpA C-terminal/MbhE" evidence="16">
    <location>
        <begin position="692"/>
        <end position="775"/>
    </location>
</feature>
<feature type="transmembrane region" description="Helical" evidence="11">
    <location>
        <begin position="329"/>
        <end position="351"/>
    </location>
</feature>
<dbReference type="InterPro" id="IPR001516">
    <property type="entry name" value="Proton_antipo_N"/>
</dbReference>
<feature type="domain" description="Na+/H+ antiporter MnhB subunit-related protein" evidence="14">
    <location>
        <begin position="795"/>
        <end position="910"/>
    </location>
</feature>
<feature type="transmembrane region" description="Helical" evidence="11">
    <location>
        <begin position="654"/>
        <end position="673"/>
    </location>
</feature>
<evidence type="ECO:0000256" key="5">
    <source>
        <dbReference type="ARBA" id="ARBA00022692"/>
    </source>
</evidence>
<dbReference type="PRINTS" id="PR01434">
    <property type="entry name" value="NADHDHGNASE5"/>
</dbReference>
<feature type="transmembrane region" description="Helical" evidence="11">
    <location>
        <begin position="209"/>
        <end position="227"/>
    </location>
</feature>
<dbReference type="NCBIfam" id="NF009290">
    <property type="entry name" value="PRK12650.1"/>
    <property type="match status" value="1"/>
</dbReference>
<feature type="transmembrane region" description="Helical" evidence="11">
    <location>
        <begin position="689"/>
        <end position="709"/>
    </location>
</feature>
<keyword evidence="6 11" id="KW-1133">Transmembrane helix</keyword>
<dbReference type="InterPro" id="IPR046806">
    <property type="entry name" value="MrpA_C/MbhE"/>
</dbReference>
<evidence type="ECO:0000256" key="3">
    <source>
        <dbReference type="ARBA" id="ARBA00022449"/>
    </source>
</evidence>
<keyword evidence="3" id="KW-0050">Antiport</keyword>
<feature type="transmembrane region" description="Helical" evidence="11">
    <location>
        <begin position="460"/>
        <end position="481"/>
    </location>
</feature>
<evidence type="ECO:0000256" key="2">
    <source>
        <dbReference type="ARBA" id="ARBA00022448"/>
    </source>
</evidence>
<feature type="transmembrane region" description="Helical" evidence="11">
    <location>
        <begin position="275"/>
        <end position="296"/>
    </location>
</feature>
<feature type="transmembrane region" description="Helical" evidence="11">
    <location>
        <begin position="793"/>
        <end position="815"/>
    </location>
</feature>
<feature type="transmembrane region" description="Helical" evidence="11">
    <location>
        <begin position="748"/>
        <end position="766"/>
    </location>
</feature>
<evidence type="ECO:0000256" key="1">
    <source>
        <dbReference type="ARBA" id="ARBA00004651"/>
    </source>
</evidence>
<evidence type="ECO:0000256" key="6">
    <source>
        <dbReference type="ARBA" id="ARBA00022989"/>
    </source>
</evidence>
<dbReference type="Pfam" id="PF04039">
    <property type="entry name" value="MnhB"/>
    <property type="match status" value="1"/>
</dbReference>
<name>A0ABP5IZ65_9MICC</name>
<dbReference type="EMBL" id="BAAAQA010000001">
    <property type="protein sequence ID" value="GAA2107863.1"/>
    <property type="molecule type" value="Genomic_DNA"/>
</dbReference>
<keyword evidence="2" id="KW-0813">Transport</keyword>
<keyword evidence="4" id="KW-1003">Cell membrane</keyword>
<evidence type="ECO:0000256" key="11">
    <source>
        <dbReference type="SAM" id="Phobius"/>
    </source>
</evidence>
<keyword evidence="7" id="KW-0406">Ion transport</keyword>
<keyword evidence="5 9" id="KW-0812">Transmembrane</keyword>
<feature type="domain" description="NADH:quinone oxidoreductase/Mrp antiporter transmembrane" evidence="12">
    <location>
        <begin position="133"/>
        <end position="407"/>
    </location>
</feature>
<feature type="transmembrane region" description="Helical" evidence="11">
    <location>
        <begin position="501"/>
        <end position="526"/>
    </location>
</feature>
<protein>
    <submittedName>
        <fullName evidence="17">DUF4040 family protein</fullName>
    </submittedName>
</protein>
<feature type="transmembrane region" description="Helical" evidence="11">
    <location>
        <begin position="628"/>
        <end position="648"/>
    </location>
</feature>
<proteinExistence type="predicted"/>
<evidence type="ECO:0000256" key="8">
    <source>
        <dbReference type="ARBA" id="ARBA00023136"/>
    </source>
</evidence>
<feature type="transmembrane region" description="Helical" evidence="11">
    <location>
        <begin position="606"/>
        <end position="623"/>
    </location>
</feature>
<evidence type="ECO:0000259" key="12">
    <source>
        <dbReference type="Pfam" id="PF00361"/>
    </source>
</evidence>
<accession>A0ABP5IZ65</accession>
<feature type="transmembrane region" description="Helical" evidence="11">
    <location>
        <begin position="137"/>
        <end position="156"/>
    </location>
</feature>
<feature type="domain" description="NADH-Ubiquinone oxidoreductase (complex I) chain 5 N-terminal" evidence="13">
    <location>
        <begin position="66"/>
        <end position="108"/>
    </location>
</feature>
<reference evidence="18" key="1">
    <citation type="journal article" date="2019" name="Int. J. Syst. Evol. Microbiol.">
        <title>The Global Catalogue of Microorganisms (GCM) 10K type strain sequencing project: providing services to taxonomists for standard genome sequencing and annotation.</title>
        <authorList>
            <consortium name="The Broad Institute Genomics Platform"/>
            <consortium name="The Broad Institute Genome Sequencing Center for Infectious Disease"/>
            <person name="Wu L."/>
            <person name="Ma J."/>
        </authorList>
    </citation>
    <scope>NUCLEOTIDE SEQUENCE [LARGE SCALE GENOMIC DNA]</scope>
    <source>
        <strain evidence="18">JCM 15914</strain>
    </source>
</reference>
<comment type="subcellular location">
    <subcellularLocation>
        <location evidence="1">Cell membrane</location>
        <topology evidence="1">Multi-pass membrane protein</topology>
    </subcellularLocation>
    <subcellularLocation>
        <location evidence="9">Membrane</location>
        <topology evidence="9">Multi-pass membrane protein</topology>
    </subcellularLocation>
</comment>
<gene>
    <name evidence="17" type="ORF">GCM10009824_00670</name>
</gene>
<feature type="region of interest" description="Disordered" evidence="10">
    <location>
        <begin position="924"/>
        <end position="984"/>
    </location>
</feature>
<feature type="transmembrane region" description="Helical" evidence="11">
    <location>
        <begin position="414"/>
        <end position="439"/>
    </location>
</feature>
<dbReference type="Pfam" id="PF00361">
    <property type="entry name" value="Proton_antipo_M"/>
    <property type="match status" value="1"/>
</dbReference>
<dbReference type="InterPro" id="IPR050616">
    <property type="entry name" value="CPA3_Na-H_Antiporter_A"/>
</dbReference>
<feature type="transmembrane region" description="Helical" evidence="11">
    <location>
        <begin position="239"/>
        <end position="263"/>
    </location>
</feature>
<feature type="transmembrane region" description="Helical" evidence="11">
    <location>
        <begin position="303"/>
        <end position="323"/>
    </location>
</feature>
<evidence type="ECO:0000256" key="4">
    <source>
        <dbReference type="ARBA" id="ARBA00022475"/>
    </source>
</evidence>
<feature type="transmembrane region" description="Helical" evidence="11">
    <location>
        <begin position="854"/>
        <end position="874"/>
    </location>
</feature>
<evidence type="ECO:0000313" key="18">
    <source>
        <dbReference type="Proteomes" id="UP001500166"/>
    </source>
</evidence>
<feature type="compositionally biased region" description="Basic and acidic residues" evidence="10">
    <location>
        <begin position="966"/>
        <end position="984"/>
    </location>
</feature>
<dbReference type="InterPro" id="IPR001750">
    <property type="entry name" value="ND/Mrp_TM"/>
</dbReference>
<feature type="transmembrane region" description="Helical" evidence="11">
    <location>
        <begin position="83"/>
        <end position="102"/>
    </location>
</feature>
<evidence type="ECO:0000259" key="16">
    <source>
        <dbReference type="Pfam" id="PF20501"/>
    </source>
</evidence>
<dbReference type="Pfam" id="PF00662">
    <property type="entry name" value="Proton_antipo_N"/>
    <property type="match status" value="1"/>
</dbReference>
<evidence type="ECO:0000259" key="14">
    <source>
        <dbReference type="Pfam" id="PF04039"/>
    </source>
</evidence>
<evidence type="ECO:0000313" key="17">
    <source>
        <dbReference type="EMBL" id="GAA2107863.1"/>
    </source>
</evidence>
<sequence length="984" mass="103150">MLLTCLVIALLTCFVSPLVTKFLGRNAGWVLALPLLGAAALAVSSFADAARSGSTDTSGSPVVEQWVPWMPTVDVGLGLRMDGLALVFTLLVLVIGAMIMVYSTRYLEPGGKHGTFYLLMTGFAAAMLALVLADDLIVLYVAWEATTLCSFFLIARSGAGAREPAIRTLLVTVAGGLLLLAAVTVMIIATGTTRLSEILVNPVWSSNGALTTTVAVLIALAAFTKSAQFPFQAWLPDSMVAITPVSAYLHAAAMVKAGIYLLLRFSPVFADVSVWNVMLVTAGLITALFGAIAALRRYDLKELLAYSTMSQLGLLVTMIGIGTPEALKAAVIHTIAHALFKSALFMFVGVIDHSAHTRDMRELADMKLRMPIAATGMGLAAASMAGVPLLLGFVSKETMLKAFLDAPGPAWAPWVVTAAAAVASIFTFAYSARLVLGAFGGRAKKAQDSDNVVPEASPAFWGAPVLGASAGLVLGVAPFLLDKLVTVGTTASAGEEVEAHFALWHGLVPELFVSLTVIAIGTMMVLARRRVHRAMEPYDFPISGLNVVDTAREQTIRFGGVVGGWTGSIAPRRHLSIPAVALIAIAAVAVVTIDDLPAVVGEPSDPLDWVLVVLIACGVVAMMQAKTLIAAIVVTGVVGFGMTVWFLQLGATDVAITQLLVEILTVCVMVLLLRRLPTTFEKTPPRKHVIPLLVAGGAGLATTLGVWALTGRREMSPASEYFLTEGYNETGGTNLVNTILVDFRALDTLGELTVLGVAGLTIAALLRARKPSPERSADIQDHSPLIDARDNTVFVRVAAKLLAPIIVAGSLILLLRGHYEPGGGFIAALVGGSGFALAYLAAPTDRSARVQMPYLLLIGLGVAVGVGTGFLGYLDGSFLRPLHPEIFGYQTTTALVFDVGVYLAVIGVILASFNLLGRPPKRGGQPLVGGSDPGAPTHESDVSDAPTTDEKRTKGDPAASGSSASEHSHDHANHPDESDEVNAR</sequence>
<feature type="transmembrane region" description="Helical" evidence="11">
    <location>
        <begin position="575"/>
        <end position="594"/>
    </location>
</feature>
<feature type="transmembrane region" description="Helical" evidence="11">
    <location>
        <begin position="114"/>
        <end position="131"/>
    </location>
</feature>
<evidence type="ECO:0000259" key="15">
    <source>
        <dbReference type="Pfam" id="PF13244"/>
    </source>
</evidence>
<organism evidence="17 18">
    <name type="scientific">Kocuria atrinae</name>
    <dbReference type="NCBI Taxonomy" id="592377"/>
    <lineage>
        <taxon>Bacteria</taxon>
        <taxon>Bacillati</taxon>
        <taxon>Actinomycetota</taxon>
        <taxon>Actinomycetes</taxon>
        <taxon>Micrococcales</taxon>
        <taxon>Micrococcaceae</taxon>
        <taxon>Kocuria</taxon>
    </lineage>
</organism>
<evidence type="ECO:0000256" key="10">
    <source>
        <dbReference type="SAM" id="MobiDB-lite"/>
    </source>
</evidence>
<dbReference type="PANTHER" id="PTHR43373:SF1">
    <property type="entry name" value="NA(+)_H(+) ANTIPORTER SUBUNIT A"/>
    <property type="match status" value="1"/>
</dbReference>
<dbReference type="InterPro" id="IPR025383">
    <property type="entry name" value="MrpA_C/MbhD"/>
</dbReference>
<dbReference type="Pfam" id="PF13244">
    <property type="entry name" value="MbhD"/>
    <property type="match status" value="1"/>
</dbReference>
<feature type="domain" description="MrpA C-terminal/MbhD" evidence="15">
    <location>
        <begin position="613"/>
        <end position="677"/>
    </location>
</feature>
<evidence type="ECO:0000256" key="9">
    <source>
        <dbReference type="RuleBase" id="RU000320"/>
    </source>
</evidence>
<keyword evidence="18" id="KW-1185">Reference proteome</keyword>
<feature type="transmembrane region" description="Helical" evidence="11">
    <location>
        <begin position="372"/>
        <end position="394"/>
    </location>
</feature>
<evidence type="ECO:0000259" key="13">
    <source>
        <dbReference type="Pfam" id="PF00662"/>
    </source>
</evidence>
<dbReference type="Proteomes" id="UP001500166">
    <property type="component" value="Unassembled WGS sequence"/>
</dbReference>
<evidence type="ECO:0000256" key="7">
    <source>
        <dbReference type="ARBA" id="ARBA00023065"/>
    </source>
</evidence>
<keyword evidence="8 11" id="KW-0472">Membrane</keyword>
<comment type="caution">
    <text evidence="17">The sequence shown here is derived from an EMBL/GenBank/DDBJ whole genome shotgun (WGS) entry which is preliminary data.</text>
</comment>
<dbReference type="PANTHER" id="PTHR43373">
    <property type="entry name" value="NA(+)/H(+) ANTIPORTER SUBUNIT"/>
    <property type="match status" value="1"/>
</dbReference>
<dbReference type="InterPro" id="IPR007182">
    <property type="entry name" value="MnhB"/>
</dbReference>
<feature type="transmembrane region" description="Helical" evidence="11">
    <location>
        <begin position="821"/>
        <end position="842"/>
    </location>
</feature>
<dbReference type="Pfam" id="PF20501">
    <property type="entry name" value="MbhE"/>
    <property type="match status" value="1"/>
</dbReference>
<feature type="transmembrane region" description="Helical" evidence="11">
    <location>
        <begin position="894"/>
        <end position="916"/>
    </location>
</feature>